<name>A0A3N3ZR96_9MICC</name>
<evidence type="ECO:0000256" key="2">
    <source>
        <dbReference type="ARBA" id="ARBA00023002"/>
    </source>
</evidence>
<keyword evidence="5" id="KW-1185">Reference proteome</keyword>
<dbReference type="Gene3D" id="3.40.50.720">
    <property type="entry name" value="NAD(P)-binding Rossmann-like Domain"/>
    <property type="match status" value="1"/>
</dbReference>
<sequence>MADATSESAEPRVVLVTGGNRGIGKCIADAFRAQGDRVIITHRTGDAPQGVDAVRCDVSSTESVDAAFKEIESTWGPVEVLVANAGVTKDTLLMRMTEDDFTSVLDTNLVGAFRVAKRATKGFLKLKRGRIVFISSVVGVMGAPGQANYASSKAGLIGMARAITRELGARNVTANVVAPGYITTDMTAELPEDVTADYMASIPAGRFGDPAEVASAVQWLASPGAGYVNGTVIRVDGGLGMGL</sequence>
<dbReference type="NCBIfam" id="NF009466">
    <property type="entry name" value="PRK12826.1-2"/>
    <property type="match status" value="1"/>
</dbReference>
<dbReference type="InterPro" id="IPR057326">
    <property type="entry name" value="KR_dom"/>
</dbReference>
<evidence type="ECO:0000313" key="4">
    <source>
        <dbReference type="EMBL" id="ROZ63785.1"/>
    </source>
</evidence>
<dbReference type="InterPro" id="IPR050259">
    <property type="entry name" value="SDR"/>
</dbReference>
<comment type="caution">
    <text evidence="4">The sequence shown here is derived from an EMBL/GenBank/DDBJ whole genome shotgun (WGS) entry which is preliminary data.</text>
</comment>
<dbReference type="PANTHER" id="PTHR42879">
    <property type="entry name" value="3-OXOACYL-(ACYL-CARRIER-PROTEIN) REDUCTASE"/>
    <property type="match status" value="1"/>
</dbReference>
<dbReference type="Pfam" id="PF13561">
    <property type="entry name" value="adh_short_C2"/>
    <property type="match status" value="1"/>
</dbReference>
<gene>
    <name evidence="4" type="ORF">EDL96_05415</name>
</gene>
<dbReference type="Proteomes" id="UP000270616">
    <property type="component" value="Unassembled WGS sequence"/>
</dbReference>
<dbReference type="OrthoDB" id="9804774at2"/>
<evidence type="ECO:0000313" key="5">
    <source>
        <dbReference type="Proteomes" id="UP000270616"/>
    </source>
</evidence>
<evidence type="ECO:0000256" key="1">
    <source>
        <dbReference type="ARBA" id="ARBA00006484"/>
    </source>
</evidence>
<dbReference type="PANTHER" id="PTHR42879:SF2">
    <property type="entry name" value="3-OXOACYL-[ACYL-CARRIER-PROTEIN] REDUCTASE FABG"/>
    <property type="match status" value="1"/>
</dbReference>
<dbReference type="SUPFAM" id="SSF51735">
    <property type="entry name" value="NAD(P)-binding Rossmann-fold domains"/>
    <property type="match status" value="1"/>
</dbReference>
<dbReference type="InterPro" id="IPR002347">
    <property type="entry name" value="SDR_fam"/>
</dbReference>
<protein>
    <submittedName>
        <fullName evidence="4">SDR family oxidoreductase</fullName>
    </submittedName>
</protein>
<accession>A0A3N3ZR96</accession>
<dbReference type="SMART" id="SM00822">
    <property type="entry name" value="PKS_KR"/>
    <property type="match status" value="1"/>
</dbReference>
<dbReference type="FunFam" id="3.40.50.720:FF:000173">
    <property type="entry name" value="3-oxoacyl-[acyl-carrier protein] reductase"/>
    <property type="match status" value="1"/>
</dbReference>
<dbReference type="InterPro" id="IPR036291">
    <property type="entry name" value="NAD(P)-bd_dom_sf"/>
</dbReference>
<organism evidence="4 5">
    <name type="scientific">Kocuria soli</name>
    <dbReference type="NCBI Taxonomy" id="2485125"/>
    <lineage>
        <taxon>Bacteria</taxon>
        <taxon>Bacillati</taxon>
        <taxon>Actinomycetota</taxon>
        <taxon>Actinomycetes</taxon>
        <taxon>Micrococcales</taxon>
        <taxon>Micrococcaceae</taxon>
        <taxon>Kocuria</taxon>
    </lineage>
</organism>
<dbReference type="EMBL" id="RKMF01000005">
    <property type="protein sequence ID" value="ROZ63785.1"/>
    <property type="molecule type" value="Genomic_DNA"/>
</dbReference>
<dbReference type="PRINTS" id="PR00080">
    <property type="entry name" value="SDRFAMILY"/>
</dbReference>
<proteinExistence type="inferred from homology"/>
<dbReference type="PRINTS" id="PR00081">
    <property type="entry name" value="GDHRDH"/>
</dbReference>
<dbReference type="GO" id="GO:0016491">
    <property type="term" value="F:oxidoreductase activity"/>
    <property type="evidence" value="ECO:0007669"/>
    <property type="project" value="UniProtKB-KW"/>
</dbReference>
<comment type="similarity">
    <text evidence="1">Belongs to the short-chain dehydrogenases/reductases (SDR) family.</text>
</comment>
<keyword evidence="2" id="KW-0560">Oxidoreductase</keyword>
<dbReference type="RefSeq" id="WP_123824780.1">
    <property type="nucleotide sequence ID" value="NZ_RKMF01000005.1"/>
</dbReference>
<feature type="domain" description="Ketoreductase" evidence="3">
    <location>
        <begin position="12"/>
        <end position="185"/>
    </location>
</feature>
<evidence type="ECO:0000259" key="3">
    <source>
        <dbReference type="SMART" id="SM00822"/>
    </source>
</evidence>
<reference evidence="4 5" key="1">
    <citation type="submission" date="2018-10" db="EMBL/GenBank/DDBJ databases">
        <title>Kocuria sp. M5W7-7, whole genome shotgun sequence.</title>
        <authorList>
            <person name="Tuo L."/>
        </authorList>
    </citation>
    <scope>NUCLEOTIDE SEQUENCE [LARGE SCALE GENOMIC DNA]</scope>
    <source>
        <strain evidence="4 5">M5W7-7</strain>
    </source>
</reference>
<dbReference type="AlphaFoldDB" id="A0A3N3ZR96"/>